<reference evidence="3" key="1">
    <citation type="submission" date="2021-02" db="EMBL/GenBank/DDBJ databases">
        <title>Skermanella TT6 skin isolate.</title>
        <authorList>
            <person name="Lee K."/>
            <person name="Ganzorig M."/>
        </authorList>
    </citation>
    <scope>NUCLEOTIDE SEQUENCE</scope>
    <source>
        <strain evidence="3">TT6</strain>
    </source>
</reference>
<dbReference type="Gene3D" id="1.10.10.10">
    <property type="entry name" value="Winged helix-like DNA-binding domain superfamily/Winged helix DNA-binding domain"/>
    <property type="match status" value="1"/>
</dbReference>
<dbReference type="SUPFAM" id="SSF46785">
    <property type="entry name" value="Winged helix' DNA-binding domain"/>
    <property type="match status" value="1"/>
</dbReference>
<keyword evidence="3" id="KW-0614">Plasmid</keyword>
<comment type="similarity">
    <text evidence="1">Belongs to the initiator RepB protein family.</text>
</comment>
<dbReference type="Pfam" id="PF01051">
    <property type="entry name" value="Rep3_N"/>
    <property type="match status" value="1"/>
</dbReference>
<dbReference type="InterPro" id="IPR000525">
    <property type="entry name" value="Initiator_Rep_WH1"/>
</dbReference>
<evidence type="ECO:0000313" key="3">
    <source>
        <dbReference type="EMBL" id="QQP92672.1"/>
    </source>
</evidence>
<geneLocation type="plasmid" evidence="3 4">
    <name>pTT6-1</name>
</geneLocation>
<dbReference type="Pfam" id="PF21205">
    <property type="entry name" value="Rep3_C"/>
    <property type="match status" value="1"/>
</dbReference>
<name>A0ABX7BJL3_9PROT</name>
<sequence length="471" mass="52252">MQDFDTDSFDAALGGCGRGATGSTGAGKVPEVLPPDPAMRTSPLAVSNWIHGDPSFLKVRELIEVVDPELSVTDRKLLDAMLAHATDAVVSVVASGKSSPGTMLYSALATDMKRAMGWEGHKSNKSLLAAARKLQGSVITIGYFAPGDDNLRHMNISLVTLSDVPENQGIVYWRFSPELEKLMSTRGERFLVQLKVLAKLTSGYSHRLYQLLCANADRETFSWTVSVGDLRQVLNAAATSYDSWAAFERRVLKVAVDEINRYAAFRVRYELIADERTRRRTHVTFVVEGPTSALPPAKMEAEPQDLPGQLTLDLPAVDPACEIDPAALARRLTAQTRERLRADYGHAPIDDLVVAWAEWCARHGVKVDRPARVFERWLTTMFGDLVLAVQQGRPADWTEALGRDLDQPNCRAMFALSNMVAQQRQRWLNLARRKAADRSLRSKLPGTSVEAVHFHEWVHLVLDEFAMAHPV</sequence>
<dbReference type="RefSeq" id="WP_201081768.1">
    <property type="nucleotide sequence ID" value="NZ_CP067421.1"/>
</dbReference>
<protein>
    <submittedName>
        <fullName evidence="3">Replication initiation protein</fullName>
    </submittedName>
</protein>
<dbReference type="EMBL" id="CP067421">
    <property type="protein sequence ID" value="QQP92672.1"/>
    <property type="molecule type" value="Genomic_DNA"/>
</dbReference>
<evidence type="ECO:0000259" key="2">
    <source>
        <dbReference type="Pfam" id="PF01051"/>
    </source>
</evidence>
<dbReference type="InterPro" id="IPR036390">
    <property type="entry name" value="WH_DNA-bd_sf"/>
</dbReference>
<feature type="domain" description="Initiator Rep protein WH1" evidence="2">
    <location>
        <begin position="69"/>
        <end position="213"/>
    </location>
</feature>
<gene>
    <name evidence="3" type="ORF">IGS68_29795</name>
</gene>
<dbReference type="Proteomes" id="UP000595197">
    <property type="component" value="Plasmid pTT6-1"/>
</dbReference>
<proteinExistence type="inferred from homology"/>
<evidence type="ECO:0000256" key="1">
    <source>
        <dbReference type="ARBA" id="ARBA00038283"/>
    </source>
</evidence>
<accession>A0ABX7BJL3</accession>
<keyword evidence="4" id="KW-1185">Reference proteome</keyword>
<dbReference type="InterPro" id="IPR036388">
    <property type="entry name" value="WH-like_DNA-bd_sf"/>
</dbReference>
<organism evidence="3 4">
    <name type="scientific">Skermanella cutis</name>
    <dbReference type="NCBI Taxonomy" id="2775420"/>
    <lineage>
        <taxon>Bacteria</taxon>
        <taxon>Pseudomonadati</taxon>
        <taxon>Pseudomonadota</taxon>
        <taxon>Alphaproteobacteria</taxon>
        <taxon>Rhodospirillales</taxon>
        <taxon>Azospirillaceae</taxon>
        <taxon>Skermanella</taxon>
    </lineage>
</organism>
<evidence type="ECO:0000313" key="4">
    <source>
        <dbReference type="Proteomes" id="UP000595197"/>
    </source>
</evidence>